<feature type="binding site" evidence="10">
    <location>
        <begin position="32"/>
        <end position="38"/>
    </location>
    <ligand>
        <name>ATP</name>
        <dbReference type="ChEBI" id="CHEBI:30616"/>
    </ligand>
</feature>
<comment type="cofactor">
    <cofactor evidence="10">
        <name>Zn(2+)</name>
        <dbReference type="ChEBI" id="CHEBI:29105"/>
    </cofactor>
    <text evidence="10">Binds 1 zinc ion per homodimer.</text>
</comment>
<keyword evidence="5 10" id="KW-0862">Zinc</keyword>
<evidence type="ECO:0000256" key="6">
    <source>
        <dbReference type="ARBA" id="ARBA00022840"/>
    </source>
</evidence>
<evidence type="ECO:0000256" key="5">
    <source>
        <dbReference type="ARBA" id="ARBA00022833"/>
    </source>
</evidence>
<dbReference type="KEGG" id="mmet:MCMEM_2012"/>
<keyword evidence="2 10" id="KW-0547">Nucleotide-binding</keyword>
<feature type="domain" description="Zinc-hook" evidence="12">
    <location>
        <begin position="413"/>
        <end position="512"/>
    </location>
</feature>
<evidence type="ECO:0000256" key="10">
    <source>
        <dbReference type="HAMAP-Rule" id="MF_00449"/>
    </source>
</evidence>
<dbReference type="Pfam" id="PF13476">
    <property type="entry name" value="AAA_23"/>
    <property type="match status" value="1"/>
</dbReference>
<evidence type="ECO:0000256" key="2">
    <source>
        <dbReference type="ARBA" id="ARBA00022741"/>
    </source>
</evidence>
<comment type="similarity">
    <text evidence="10">Belongs to the SMC family. RAD50 subfamily.</text>
</comment>
<evidence type="ECO:0000256" key="9">
    <source>
        <dbReference type="ARBA" id="ARBA00049666"/>
    </source>
</evidence>
<feature type="binding site" evidence="10">
    <location>
        <position position="12"/>
    </location>
    <ligand>
        <name>ATP</name>
        <dbReference type="ChEBI" id="CHEBI:30616"/>
    </ligand>
</feature>
<keyword evidence="6 10" id="KW-0067">ATP-binding</keyword>
<evidence type="ECO:0000259" key="12">
    <source>
        <dbReference type="PROSITE" id="PS51131"/>
    </source>
</evidence>
<dbReference type="PANTHER" id="PTHR32114:SF2">
    <property type="entry name" value="ABC TRANSPORTER ABCH.3"/>
    <property type="match status" value="1"/>
</dbReference>
<dbReference type="GO" id="GO:0004527">
    <property type="term" value="F:exonuclease activity"/>
    <property type="evidence" value="ECO:0007669"/>
    <property type="project" value="UniProtKB-KW"/>
</dbReference>
<dbReference type="OrthoDB" id="25344at2157"/>
<comment type="subunit">
    <text evidence="10">Homodimer. Forms a heterotetramer composed of two Mre11 subunits and two Rad50 subunits.</text>
</comment>
<evidence type="ECO:0000313" key="14">
    <source>
        <dbReference type="Proteomes" id="UP000033048"/>
    </source>
</evidence>
<dbReference type="GeneID" id="24894600"/>
<feature type="coiled-coil region" evidence="10">
    <location>
        <begin position="692"/>
        <end position="743"/>
    </location>
</feature>
<dbReference type="SUPFAM" id="SSF75712">
    <property type="entry name" value="Rad50 coiled-coil Zn hook"/>
    <property type="match status" value="1"/>
</dbReference>
<keyword evidence="3 10" id="KW-0227">DNA damage</keyword>
<protein>
    <recommendedName>
        <fullName evidence="10">DNA double-strand break repair Rad50 ATPase</fullName>
    </recommendedName>
</protein>
<feature type="binding site" evidence="10">
    <location>
        <begin position="787"/>
        <end position="792"/>
    </location>
    <ligand>
        <name>ATP</name>
        <dbReference type="ChEBI" id="CHEBI:30616"/>
    </ligand>
</feature>
<keyword evidence="8 10" id="KW-0234">DNA repair</keyword>
<evidence type="ECO:0000256" key="4">
    <source>
        <dbReference type="ARBA" id="ARBA00022801"/>
    </source>
</evidence>
<dbReference type="InterPro" id="IPR022982">
    <property type="entry name" value="Rad50_ATPase_archaeal"/>
</dbReference>
<name>A0A0E3X1C7_METMT</name>
<organism evidence="13 14">
    <name type="scientific">Methanococcoides methylutens MM1</name>
    <dbReference type="NCBI Taxonomy" id="1434104"/>
    <lineage>
        <taxon>Archaea</taxon>
        <taxon>Methanobacteriati</taxon>
        <taxon>Methanobacteriota</taxon>
        <taxon>Stenosarchaea group</taxon>
        <taxon>Methanomicrobia</taxon>
        <taxon>Methanosarcinales</taxon>
        <taxon>Methanosarcinaceae</taxon>
        <taxon>Methanococcoides</taxon>
    </lineage>
</organism>
<reference evidence="13 14" key="1">
    <citation type="submission" date="2014-07" db="EMBL/GenBank/DDBJ databases">
        <title>Methanogenic archaea and the global carbon cycle.</title>
        <authorList>
            <person name="Henriksen J.R."/>
            <person name="Luke J."/>
            <person name="Reinhart S."/>
            <person name="Benedict M.N."/>
            <person name="Youngblut N.D."/>
            <person name="Metcalf M.E."/>
            <person name="Whitaker R.J."/>
            <person name="Metcalf W.W."/>
        </authorList>
    </citation>
    <scope>NUCLEOTIDE SEQUENCE [LARGE SCALE GENOMIC DNA]</scope>
    <source>
        <strain evidence="13 14">MM1</strain>
    </source>
</reference>
<dbReference type="Gene3D" id="3.40.50.300">
    <property type="entry name" value="P-loop containing nucleotide triphosphate hydrolases"/>
    <property type="match status" value="2"/>
</dbReference>
<dbReference type="Proteomes" id="UP000033048">
    <property type="component" value="Chromosome"/>
</dbReference>
<dbReference type="InterPro" id="IPR038729">
    <property type="entry name" value="Rad50/SbcC_AAA"/>
</dbReference>
<evidence type="ECO:0000256" key="8">
    <source>
        <dbReference type="ARBA" id="ARBA00023204"/>
    </source>
</evidence>
<dbReference type="PATRIC" id="fig|1434104.5.peg.2193"/>
<keyword evidence="14" id="KW-1185">Reference proteome</keyword>
<dbReference type="InterPro" id="IPR027417">
    <property type="entry name" value="P-loop_NTPase"/>
</dbReference>
<feature type="coiled-coil region" evidence="10">
    <location>
        <begin position="354"/>
        <end position="402"/>
    </location>
</feature>
<keyword evidence="13" id="KW-0540">Nuclease</keyword>
<feature type="binding site" evidence="10">
    <location>
        <position position="142"/>
    </location>
    <ligand>
        <name>ATP</name>
        <dbReference type="ChEBI" id="CHEBI:30616"/>
    </ligand>
</feature>
<keyword evidence="7 10" id="KW-0175">Coiled coil</keyword>
<evidence type="ECO:0000313" key="13">
    <source>
        <dbReference type="EMBL" id="AKB86065.1"/>
    </source>
</evidence>
<dbReference type="SUPFAM" id="SSF52540">
    <property type="entry name" value="P-loop containing nucleoside triphosphate hydrolases"/>
    <property type="match status" value="1"/>
</dbReference>
<dbReference type="PROSITE" id="PS51131">
    <property type="entry name" value="ZN_HOOK"/>
    <property type="match status" value="1"/>
</dbReference>
<feature type="coiled-coil region" evidence="10">
    <location>
        <begin position="535"/>
        <end position="565"/>
    </location>
</feature>
<comment type="similarity">
    <text evidence="9">Belongs to the Sph1/Sph2 family.</text>
</comment>
<dbReference type="GO" id="GO:0016887">
    <property type="term" value="F:ATP hydrolysis activity"/>
    <property type="evidence" value="ECO:0007669"/>
    <property type="project" value="UniProtKB-UniRule"/>
</dbReference>
<dbReference type="PANTHER" id="PTHR32114">
    <property type="entry name" value="ABC TRANSPORTER ABCH.3"/>
    <property type="match status" value="1"/>
</dbReference>
<dbReference type="InterPro" id="IPR013134">
    <property type="entry name" value="Zn_hook_RAD50"/>
</dbReference>
<evidence type="ECO:0000256" key="1">
    <source>
        <dbReference type="ARBA" id="ARBA00022723"/>
    </source>
</evidence>
<sequence length="888" mass="101110">MKLKRLRVNNIRSYEDLDIRFEDGVTVVSGVNGSGKSSLLEACFTGLFGSRTLSKEFVLSDLIRKGATKASIIVDFESIGHEYNIEQGYRVNPKTGSASNNKSVFMMDDKIMVDQASQTYEAVKALMKMDEEAYKNCVYIRQGEIDVLINAKTKDRQRMIDDLLQIGKLEEYRERAGSARKGVGRHQRETDARLKDNVADIEHIESSNPYQMLNTVKTEMNGVGNEISELEDKKDRAKEIVTSIEEKINKYTGTLEQKKTIDAEVRNFKSKITATYNDIEKARGVVNSGRQEVQKLQSVNTDLCTQIKVPDDADVENYVTSLEKEESAARDEVSTIIKKRELAQGNERSQNEFLLNLNEQLKRTEVSIQNREAKAKSITEDIEKLKKGIIELEDANREKTEEASKIGFPADKLENIEDIAELLGMKQKQLHGKEREKAATLAELDKRIKKAKDLLDKGLCPTCGQDLKGSKICEETTEDEEQRGNLLAELQSIRSEQSELETKTERVRSAREIAKGIADNDHQIQIKTRDITSSEKLIEENLRDVKEEKEKENALKEQIDEVGKVIGKIKEDIVTLKEDENDATESHKAIKDRLDIARRIRMNHLEIGKMQSDMQRSQDGISNGLEKVNLFEDQIKERKKRLEAIEKELGDVDITRLENDKVQYESAHKGIISRLEDLNLRKNELHKQVGLIEGEIRRLNELKEKHRMLSNKKEFLAAVYRDAEELETMYIRLRAELRAKNIDALDRLLNEIFSFMYTNNAYSHISLDQDYNLMIYEKDGTPLEPKLLSGGERAIFNLVLRCAIYRLLSHSPGTTGSVELPPLILDEPTVFLDRGHVHQLIKLIDMMRDIGVGQILIVSHDESLIDSADHVFVVEKDAITNSSSIAAK</sequence>
<proteinExistence type="inferred from homology"/>
<evidence type="ECO:0000256" key="7">
    <source>
        <dbReference type="ARBA" id="ARBA00023054"/>
    </source>
</evidence>
<keyword evidence="13" id="KW-0269">Exonuclease</keyword>
<feature type="binding site" evidence="10 11">
    <location>
        <position position="463"/>
    </location>
    <ligand>
        <name>Zn(2+)</name>
        <dbReference type="ChEBI" id="CHEBI:29105"/>
    </ligand>
</feature>
<evidence type="ECO:0000256" key="11">
    <source>
        <dbReference type="PROSITE-ProRule" id="PRU00471"/>
    </source>
</evidence>
<dbReference type="RefSeq" id="WP_048206088.1">
    <property type="nucleotide sequence ID" value="NZ_CP009518.1"/>
</dbReference>
<feature type="binding site" evidence="10 11">
    <location>
        <position position="460"/>
    </location>
    <ligand>
        <name>Zn(2+)</name>
        <dbReference type="ChEBI" id="CHEBI:29105"/>
    </ligand>
</feature>
<dbReference type="HAMAP" id="MF_00449">
    <property type="entry name" value="RAD50"/>
    <property type="match status" value="1"/>
</dbReference>
<gene>
    <name evidence="10" type="primary">rad50</name>
    <name evidence="13" type="ORF">MCMEM_2012</name>
</gene>
<dbReference type="EMBL" id="CP009518">
    <property type="protein sequence ID" value="AKB86065.1"/>
    <property type="molecule type" value="Genomic_DNA"/>
</dbReference>
<evidence type="ECO:0000256" key="3">
    <source>
        <dbReference type="ARBA" id="ARBA00022763"/>
    </source>
</evidence>
<dbReference type="GO" id="GO:0005524">
    <property type="term" value="F:ATP binding"/>
    <property type="evidence" value="ECO:0007669"/>
    <property type="project" value="UniProtKB-UniRule"/>
</dbReference>
<accession>A0A0E3X1C7</accession>
<dbReference type="GO" id="GO:0006302">
    <property type="term" value="P:double-strand break repair"/>
    <property type="evidence" value="ECO:0007669"/>
    <property type="project" value="UniProtKB-UniRule"/>
</dbReference>
<feature type="coiled-coil region" evidence="10">
    <location>
        <begin position="213"/>
        <end position="247"/>
    </location>
</feature>
<keyword evidence="4 10" id="KW-0378">Hydrolase</keyword>
<dbReference type="STRING" id="1434104.MCMEM_2012"/>
<dbReference type="GO" id="GO:0008270">
    <property type="term" value="F:zinc ion binding"/>
    <property type="evidence" value="ECO:0007669"/>
    <property type="project" value="UniProtKB-UniRule"/>
</dbReference>
<comment type="function">
    <text evidence="10">Part of the Rad50/Mre11 complex, which is involved in the early steps of DNA double-strand break (DSB) repair. The complex may facilitate opening of the processed DNA ends to aid in the recruitment of HerA and NurA. Rad50 controls the balance between DNA end bridging and DNA resection via ATP-dependent structural rearrangements of the Rad50/Mre11 complex.</text>
</comment>
<comment type="domain">
    <text evidence="10">The two conserved Cys that bind zinc constitute the zinc-hook, which separates the large intramolecular coiled coil regions. The 2 Cys residues coordinate one molecule of zinc with the help of the 2 Cys residues of the zinc-hook of another Rad50 molecule, thereby forming a V-shaped homodimer.</text>
</comment>
<dbReference type="HOGENOM" id="CLU_004785_0_2_2"/>
<dbReference type="AlphaFoldDB" id="A0A0E3X1C7"/>
<keyword evidence="1 10" id="KW-0479">Metal-binding</keyword>